<name>A0A4T0X0Y0_9ASCO</name>
<dbReference type="PANTHER" id="PTHR48013">
    <property type="entry name" value="DUAL SPECIFICITY MITOGEN-ACTIVATED PROTEIN KINASE KINASE 5-RELATED"/>
    <property type="match status" value="1"/>
</dbReference>
<gene>
    <name evidence="13" type="ORF">CANINC_002547</name>
</gene>
<evidence type="ECO:0000256" key="7">
    <source>
        <dbReference type="ARBA" id="ARBA00049014"/>
    </source>
</evidence>
<evidence type="ECO:0000256" key="10">
    <source>
        <dbReference type="PROSITE-ProRule" id="PRU10141"/>
    </source>
</evidence>
<keyword evidence="11" id="KW-0723">Serine/threonine-protein kinase</keyword>
<evidence type="ECO:0000256" key="8">
    <source>
        <dbReference type="ARBA" id="ARBA00049299"/>
    </source>
</evidence>
<evidence type="ECO:0000256" key="5">
    <source>
        <dbReference type="ARBA" id="ARBA00038035"/>
    </source>
</evidence>
<dbReference type="InterPro" id="IPR008271">
    <property type="entry name" value="Ser/Thr_kinase_AS"/>
</dbReference>
<evidence type="ECO:0000313" key="13">
    <source>
        <dbReference type="EMBL" id="TID28369.1"/>
    </source>
</evidence>
<comment type="caution">
    <text evidence="13">The sequence shown here is derived from an EMBL/GenBank/DDBJ whole genome shotgun (WGS) entry which is preliminary data.</text>
</comment>
<dbReference type="SUPFAM" id="SSF56112">
    <property type="entry name" value="Protein kinase-like (PK-like)"/>
    <property type="match status" value="1"/>
</dbReference>
<comment type="similarity">
    <text evidence="5">Belongs to the protein kinase superfamily. STE Ser/Thr protein kinase family. MAP kinase kinase subfamily.</text>
</comment>
<evidence type="ECO:0000256" key="6">
    <source>
        <dbReference type="ARBA" id="ARBA00038999"/>
    </source>
</evidence>
<evidence type="ECO:0000313" key="14">
    <source>
        <dbReference type="Proteomes" id="UP000307173"/>
    </source>
</evidence>
<dbReference type="PROSITE" id="PS00107">
    <property type="entry name" value="PROTEIN_KINASE_ATP"/>
    <property type="match status" value="1"/>
</dbReference>
<dbReference type="STRING" id="52247.A0A4T0X0Y0"/>
<dbReference type="Pfam" id="PF00069">
    <property type="entry name" value="Pkinase"/>
    <property type="match status" value="1"/>
</dbReference>
<dbReference type="InterPro" id="IPR017441">
    <property type="entry name" value="Protein_kinase_ATP_BS"/>
</dbReference>
<accession>A0A4T0X0Y0</accession>
<dbReference type="GO" id="GO:0004674">
    <property type="term" value="F:protein serine/threonine kinase activity"/>
    <property type="evidence" value="ECO:0007669"/>
    <property type="project" value="UniProtKB-KW"/>
</dbReference>
<comment type="catalytic activity">
    <reaction evidence="7">
        <text>L-seryl-[protein] + ATP = O-phospho-L-seryl-[protein] + ADP + H(+)</text>
        <dbReference type="Rhea" id="RHEA:17989"/>
        <dbReference type="Rhea" id="RHEA-COMP:9863"/>
        <dbReference type="Rhea" id="RHEA-COMP:11604"/>
        <dbReference type="ChEBI" id="CHEBI:15378"/>
        <dbReference type="ChEBI" id="CHEBI:29999"/>
        <dbReference type="ChEBI" id="CHEBI:30616"/>
        <dbReference type="ChEBI" id="CHEBI:83421"/>
        <dbReference type="ChEBI" id="CHEBI:456216"/>
        <dbReference type="EC" id="2.7.12.2"/>
    </reaction>
</comment>
<dbReference type="OrthoDB" id="4062651at2759"/>
<proteinExistence type="inferred from homology"/>
<comment type="catalytic activity">
    <reaction evidence="8">
        <text>L-threonyl-[protein] + ATP = O-phospho-L-threonyl-[protein] + ADP + H(+)</text>
        <dbReference type="Rhea" id="RHEA:46608"/>
        <dbReference type="Rhea" id="RHEA-COMP:11060"/>
        <dbReference type="Rhea" id="RHEA-COMP:11605"/>
        <dbReference type="ChEBI" id="CHEBI:15378"/>
        <dbReference type="ChEBI" id="CHEBI:30013"/>
        <dbReference type="ChEBI" id="CHEBI:30616"/>
        <dbReference type="ChEBI" id="CHEBI:61977"/>
        <dbReference type="ChEBI" id="CHEBI:456216"/>
        <dbReference type="EC" id="2.7.12.2"/>
    </reaction>
</comment>
<dbReference type="PANTHER" id="PTHR48013:SF9">
    <property type="entry name" value="DUAL SPECIFICITY MITOGEN-ACTIVATED PROTEIN KINASE KINASE 5"/>
    <property type="match status" value="1"/>
</dbReference>
<dbReference type="GO" id="GO:0004708">
    <property type="term" value="F:MAP kinase kinase activity"/>
    <property type="evidence" value="ECO:0007669"/>
    <property type="project" value="UniProtKB-EC"/>
</dbReference>
<evidence type="ECO:0000256" key="3">
    <source>
        <dbReference type="ARBA" id="ARBA00022777"/>
    </source>
</evidence>
<keyword evidence="1" id="KW-0808">Transferase</keyword>
<keyword evidence="4 10" id="KW-0067">ATP-binding</keyword>
<evidence type="ECO:0000256" key="9">
    <source>
        <dbReference type="ARBA" id="ARBA00051693"/>
    </source>
</evidence>
<dbReference type="EC" id="2.7.12.2" evidence="6"/>
<protein>
    <recommendedName>
        <fullName evidence="6">mitogen-activated protein kinase kinase</fullName>
        <ecNumber evidence="6">2.7.12.2</ecNumber>
    </recommendedName>
</protein>
<feature type="domain" description="Protein kinase" evidence="12">
    <location>
        <begin position="54"/>
        <end position="335"/>
    </location>
</feature>
<dbReference type="Proteomes" id="UP000307173">
    <property type="component" value="Unassembled WGS sequence"/>
</dbReference>
<dbReference type="InterPro" id="IPR000719">
    <property type="entry name" value="Prot_kinase_dom"/>
</dbReference>
<evidence type="ECO:0000256" key="1">
    <source>
        <dbReference type="ARBA" id="ARBA00022679"/>
    </source>
</evidence>
<keyword evidence="3" id="KW-0418">Kinase</keyword>
<dbReference type="GO" id="GO:0005524">
    <property type="term" value="F:ATP binding"/>
    <property type="evidence" value="ECO:0007669"/>
    <property type="project" value="UniProtKB-UniRule"/>
</dbReference>
<keyword evidence="2 10" id="KW-0547">Nucleotide-binding</keyword>
<comment type="catalytic activity">
    <reaction evidence="9">
        <text>L-tyrosyl-[protein] + ATP = O-phospho-L-tyrosyl-[protein] + ADP + H(+)</text>
        <dbReference type="Rhea" id="RHEA:10596"/>
        <dbReference type="Rhea" id="RHEA-COMP:10136"/>
        <dbReference type="Rhea" id="RHEA-COMP:20101"/>
        <dbReference type="ChEBI" id="CHEBI:15378"/>
        <dbReference type="ChEBI" id="CHEBI:30616"/>
        <dbReference type="ChEBI" id="CHEBI:46858"/>
        <dbReference type="ChEBI" id="CHEBI:61978"/>
        <dbReference type="ChEBI" id="CHEBI:456216"/>
        <dbReference type="EC" id="2.7.12.2"/>
    </reaction>
</comment>
<feature type="binding site" evidence="10">
    <location>
        <position position="82"/>
    </location>
    <ligand>
        <name>ATP</name>
        <dbReference type="ChEBI" id="CHEBI:30616"/>
    </ligand>
</feature>
<evidence type="ECO:0000256" key="11">
    <source>
        <dbReference type="RuleBase" id="RU000304"/>
    </source>
</evidence>
<dbReference type="GO" id="GO:0030447">
    <property type="term" value="P:filamentous growth"/>
    <property type="evidence" value="ECO:0007669"/>
    <property type="project" value="UniProtKB-ARBA"/>
</dbReference>
<dbReference type="SMART" id="SM00220">
    <property type="entry name" value="S_TKc"/>
    <property type="match status" value="1"/>
</dbReference>
<dbReference type="PROSITE" id="PS50011">
    <property type="entry name" value="PROTEIN_KINASE_DOM"/>
    <property type="match status" value="1"/>
</dbReference>
<reference evidence="13 14" key="1">
    <citation type="journal article" date="2019" name="Front. Genet.">
        <title>Whole-Genome Sequencing of the Opportunistic Yeast Pathogen Candida inconspicua Uncovers Its Hybrid Origin.</title>
        <authorList>
            <person name="Mixao V."/>
            <person name="Hansen A.P."/>
            <person name="Saus E."/>
            <person name="Boekhout T."/>
            <person name="Lass-Florl C."/>
            <person name="Gabaldon T."/>
        </authorList>
    </citation>
    <scope>NUCLEOTIDE SEQUENCE [LARGE SCALE GENOMIC DNA]</scope>
    <source>
        <strain evidence="13 14">CBS 180</strain>
    </source>
</reference>
<dbReference type="AlphaFoldDB" id="A0A4T0X0Y0"/>
<dbReference type="EMBL" id="SELW01000405">
    <property type="protein sequence ID" value="TID28369.1"/>
    <property type="molecule type" value="Genomic_DNA"/>
</dbReference>
<evidence type="ECO:0000259" key="12">
    <source>
        <dbReference type="PROSITE" id="PS50011"/>
    </source>
</evidence>
<dbReference type="Gene3D" id="3.30.200.20">
    <property type="entry name" value="Phosphorylase Kinase, domain 1"/>
    <property type="match status" value="1"/>
</dbReference>
<organism evidence="13 14">
    <name type="scientific">Pichia inconspicua</name>
    <dbReference type="NCBI Taxonomy" id="52247"/>
    <lineage>
        <taxon>Eukaryota</taxon>
        <taxon>Fungi</taxon>
        <taxon>Dikarya</taxon>
        <taxon>Ascomycota</taxon>
        <taxon>Saccharomycotina</taxon>
        <taxon>Pichiomycetes</taxon>
        <taxon>Pichiales</taxon>
        <taxon>Pichiaceae</taxon>
        <taxon>Pichia</taxon>
    </lineage>
</organism>
<evidence type="ECO:0000256" key="2">
    <source>
        <dbReference type="ARBA" id="ARBA00022741"/>
    </source>
</evidence>
<keyword evidence="14" id="KW-1185">Reference proteome</keyword>
<sequence>MDRDTVGSPDTFCSVFSLISGEEVEDKVDDKLLKVAKEGKEVVFDEITSLNEEIELGCMIGKGTSGEVYKGKLMNGKICAVKVFGVEISGFDAVNEYLTLKKANKCQHIISTYGIFVNEEDKLVIAIEYCSQFDVLRLLSGVRKYELRVREGLVSGIVERIVCGLKFLHLNEIVHRDIKPENVLIDERGKIKLCDFGYAVDLSKLIEYPWDDESFRKRGTGSFRGPEVVNGSILGDGDESKRMLKAADVWAVAMVWFQMTFMRRPWDEASSKDLKYSKFLEKYESSRGKAKWVQYNKLLTMIPMREDDGIILLEMVDPDWRKRITIEQVNRSEWAFRTRAIIGEGIEDEILRICKLINNE</sequence>
<dbReference type="InterPro" id="IPR011009">
    <property type="entry name" value="Kinase-like_dom_sf"/>
</dbReference>
<dbReference type="PROSITE" id="PS00108">
    <property type="entry name" value="PROTEIN_KINASE_ST"/>
    <property type="match status" value="1"/>
</dbReference>
<dbReference type="Gene3D" id="1.10.510.10">
    <property type="entry name" value="Transferase(Phosphotransferase) domain 1"/>
    <property type="match status" value="1"/>
</dbReference>
<evidence type="ECO:0000256" key="4">
    <source>
        <dbReference type="ARBA" id="ARBA00022840"/>
    </source>
</evidence>